<dbReference type="RefSeq" id="XP_018069711.1">
    <property type="nucleotide sequence ID" value="XM_018215212.1"/>
</dbReference>
<protein>
    <submittedName>
        <fullName evidence="2">Uncharacterized protein</fullName>
    </submittedName>
</protein>
<reference evidence="2 3" key="1">
    <citation type="submission" date="2015-10" db="EMBL/GenBank/DDBJ databases">
        <title>Full genome of DAOMC 229536 Phialocephala scopiformis, a fungal endophyte of spruce producing the potent anti-insectan compound rugulosin.</title>
        <authorList>
            <consortium name="DOE Joint Genome Institute"/>
            <person name="Walker A.K."/>
            <person name="Frasz S.L."/>
            <person name="Seifert K.A."/>
            <person name="Miller J.D."/>
            <person name="Mondo S.J."/>
            <person name="Labutti K."/>
            <person name="Lipzen A."/>
            <person name="Dockter R."/>
            <person name="Kennedy M."/>
            <person name="Grigoriev I.V."/>
            <person name="Spatafora J.W."/>
        </authorList>
    </citation>
    <scope>NUCLEOTIDE SEQUENCE [LARGE SCALE GENOMIC DNA]</scope>
    <source>
        <strain evidence="2 3">CBS 120377</strain>
    </source>
</reference>
<organism evidence="2 3">
    <name type="scientific">Mollisia scopiformis</name>
    <name type="common">Conifer needle endophyte fungus</name>
    <name type="synonym">Phialocephala scopiformis</name>
    <dbReference type="NCBI Taxonomy" id="149040"/>
    <lineage>
        <taxon>Eukaryota</taxon>
        <taxon>Fungi</taxon>
        <taxon>Dikarya</taxon>
        <taxon>Ascomycota</taxon>
        <taxon>Pezizomycotina</taxon>
        <taxon>Leotiomycetes</taxon>
        <taxon>Helotiales</taxon>
        <taxon>Mollisiaceae</taxon>
        <taxon>Mollisia</taxon>
    </lineage>
</organism>
<dbReference type="AlphaFoldDB" id="A0A194X5A7"/>
<proteinExistence type="predicted"/>
<dbReference type="InParanoid" id="A0A194X5A7"/>
<feature type="chain" id="PRO_5008267911" evidence="1">
    <location>
        <begin position="20"/>
        <end position="125"/>
    </location>
</feature>
<keyword evidence="1" id="KW-0732">Signal</keyword>
<evidence type="ECO:0000313" key="2">
    <source>
        <dbReference type="EMBL" id="KUJ15356.1"/>
    </source>
</evidence>
<dbReference type="KEGG" id="psco:LY89DRAFT_686116"/>
<feature type="signal peptide" evidence="1">
    <location>
        <begin position="1"/>
        <end position="19"/>
    </location>
</feature>
<gene>
    <name evidence="2" type="ORF">LY89DRAFT_686116</name>
</gene>
<dbReference type="EMBL" id="KQ947418">
    <property type="protein sequence ID" value="KUJ15356.1"/>
    <property type="molecule type" value="Genomic_DNA"/>
</dbReference>
<sequence length="125" mass="13689">MWIAMFWDFLLLGSESGTAAHVKKMYDAGEEAFCGEEIKNRGAESSDLVETTGLKKRPWGGPFLVVDGGGRSFATQLESPGQKKKDGIMADAGTRRCLPRIRFDRSGETCSVFSAAFQGLCEVMR</sequence>
<keyword evidence="3" id="KW-1185">Reference proteome</keyword>
<dbReference type="Proteomes" id="UP000070700">
    <property type="component" value="Unassembled WGS sequence"/>
</dbReference>
<accession>A0A194X5A7</accession>
<dbReference type="GeneID" id="28824938"/>
<name>A0A194X5A7_MOLSC</name>
<evidence type="ECO:0000313" key="3">
    <source>
        <dbReference type="Proteomes" id="UP000070700"/>
    </source>
</evidence>
<evidence type="ECO:0000256" key="1">
    <source>
        <dbReference type="SAM" id="SignalP"/>
    </source>
</evidence>